<keyword evidence="3" id="KW-1185">Reference proteome</keyword>
<proteinExistence type="predicted"/>
<dbReference type="STRING" id="626523.GCWU000342_01050"/>
<dbReference type="GO" id="GO:0003677">
    <property type="term" value="F:DNA binding"/>
    <property type="evidence" value="ECO:0007669"/>
    <property type="project" value="UniProtKB-KW"/>
</dbReference>
<dbReference type="AlphaFoldDB" id="C4GAU9"/>
<dbReference type="eggNOG" id="COG1396">
    <property type="taxonomic scope" value="Bacteria"/>
</dbReference>
<dbReference type="HOGENOM" id="CLU_066192_4_5_9"/>
<dbReference type="Gene3D" id="1.10.260.40">
    <property type="entry name" value="lambda repressor-like DNA-binding domains"/>
    <property type="match status" value="1"/>
</dbReference>
<name>C4GAU9_9FIRM</name>
<dbReference type="InterPro" id="IPR010982">
    <property type="entry name" value="Lambda_DNA-bd_dom_sf"/>
</dbReference>
<dbReference type="RefSeq" id="WP_006906061.1">
    <property type="nucleotide sequence ID" value="NZ_GG665866.1"/>
</dbReference>
<organism evidence="2 3">
    <name type="scientific">Shuttleworthella satelles DSM 14600</name>
    <dbReference type="NCBI Taxonomy" id="626523"/>
    <lineage>
        <taxon>Bacteria</taxon>
        <taxon>Bacillati</taxon>
        <taxon>Bacillota</taxon>
        <taxon>Clostridia</taxon>
        <taxon>Lachnospirales</taxon>
        <taxon>Lachnospiraceae</taxon>
        <taxon>Shuttleworthella</taxon>
    </lineage>
</organism>
<feature type="domain" description="HTH cro/C1-type" evidence="1">
    <location>
        <begin position="17"/>
        <end position="71"/>
    </location>
</feature>
<dbReference type="SUPFAM" id="SSF47413">
    <property type="entry name" value="lambda repressor-like DNA-binding domains"/>
    <property type="match status" value="1"/>
</dbReference>
<accession>C4GAU9</accession>
<dbReference type="InterPro" id="IPR001387">
    <property type="entry name" value="Cro/C1-type_HTH"/>
</dbReference>
<evidence type="ECO:0000313" key="3">
    <source>
        <dbReference type="Proteomes" id="UP000003494"/>
    </source>
</evidence>
<dbReference type="Pfam" id="PF01381">
    <property type="entry name" value="HTH_3"/>
    <property type="match status" value="1"/>
</dbReference>
<reference evidence="2" key="1">
    <citation type="submission" date="2009-04" db="EMBL/GenBank/DDBJ databases">
        <authorList>
            <person name="Weinstock G."/>
            <person name="Sodergren E."/>
            <person name="Clifton S."/>
            <person name="Fulton L."/>
            <person name="Fulton B."/>
            <person name="Courtney L."/>
            <person name="Fronick C."/>
            <person name="Harrison M."/>
            <person name="Strong C."/>
            <person name="Farmer C."/>
            <person name="Delahaunty K."/>
            <person name="Markovic C."/>
            <person name="Hall O."/>
            <person name="Minx P."/>
            <person name="Tomlinson C."/>
            <person name="Mitreva M."/>
            <person name="Nelson J."/>
            <person name="Hou S."/>
            <person name="Wollam A."/>
            <person name="Pepin K.H."/>
            <person name="Johnson M."/>
            <person name="Bhonagiri V."/>
            <person name="Nash W.E."/>
            <person name="Warren W."/>
            <person name="Chinwalla A."/>
            <person name="Mardis E.R."/>
            <person name="Wilson R.K."/>
        </authorList>
    </citation>
    <scope>NUCLEOTIDE SEQUENCE [LARGE SCALE GENOMIC DNA]</scope>
    <source>
        <strain evidence="2">DSM 14600</strain>
    </source>
</reference>
<comment type="caution">
    <text evidence="2">The sequence shown here is derived from an EMBL/GenBank/DDBJ whole genome shotgun (WGS) entry which is preliminary data.</text>
</comment>
<sequence>MKKQLTDAERKCRDRIIELIETRCGGSQQVFADRANIGKSSVSQYVNGTNTPGNVTAGKIASAFNVNPAWIMGFDAPMVTEPGNEEDDYYINEEARRLADAMHKDPRYQVLFDASRKVKPEDIEKVKRMIDLMRSDYDGDDPA</sequence>
<keyword evidence="2" id="KW-0238">DNA-binding</keyword>
<dbReference type="SMART" id="SM00530">
    <property type="entry name" value="HTH_XRE"/>
    <property type="match status" value="1"/>
</dbReference>
<dbReference type="PROSITE" id="PS50943">
    <property type="entry name" value="HTH_CROC1"/>
    <property type="match status" value="1"/>
</dbReference>
<evidence type="ECO:0000259" key="1">
    <source>
        <dbReference type="PROSITE" id="PS50943"/>
    </source>
</evidence>
<dbReference type="EMBL" id="ACIP02000002">
    <property type="protein sequence ID" value="EEP28242.1"/>
    <property type="molecule type" value="Genomic_DNA"/>
</dbReference>
<dbReference type="CDD" id="cd00093">
    <property type="entry name" value="HTH_XRE"/>
    <property type="match status" value="1"/>
</dbReference>
<protein>
    <submittedName>
        <fullName evidence="2">DNA-binding helix-turn-helix protein</fullName>
    </submittedName>
</protein>
<gene>
    <name evidence="2" type="ORF">GCWU000342_01050</name>
</gene>
<evidence type="ECO:0000313" key="2">
    <source>
        <dbReference type="EMBL" id="EEP28242.1"/>
    </source>
</evidence>
<dbReference type="Proteomes" id="UP000003494">
    <property type="component" value="Unassembled WGS sequence"/>
</dbReference>